<reference evidence="2" key="2">
    <citation type="submission" date="2020-09" db="EMBL/GenBank/DDBJ databases">
        <authorList>
            <person name="Sun Q."/>
            <person name="Kim S."/>
        </authorList>
    </citation>
    <scope>NUCLEOTIDE SEQUENCE</scope>
    <source>
        <strain evidence="2">KCTC 12710</strain>
    </source>
</reference>
<dbReference type="EMBL" id="BMWZ01000001">
    <property type="protein sequence ID" value="GGZ71035.1"/>
    <property type="molecule type" value="Genomic_DNA"/>
</dbReference>
<gene>
    <name evidence="2" type="ORF">GCM10007028_05300</name>
</gene>
<keyword evidence="3" id="KW-1185">Reference proteome</keyword>
<accession>A0A918QX85</accession>
<dbReference type="Pfam" id="PF00550">
    <property type="entry name" value="PP-binding"/>
    <property type="match status" value="1"/>
</dbReference>
<reference evidence="2" key="1">
    <citation type="journal article" date="2014" name="Int. J. Syst. Evol. Microbiol.">
        <title>Complete genome sequence of Corynebacterium casei LMG S-19264T (=DSM 44701T), isolated from a smear-ripened cheese.</title>
        <authorList>
            <consortium name="US DOE Joint Genome Institute (JGI-PGF)"/>
            <person name="Walter F."/>
            <person name="Albersmeier A."/>
            <person name="Kalinowski J."/>
            <person name="Ruckert C."/>
        </authorList>
    </citation>
    <scope>NUCLEOTIDE SEQUENCE</scope>
    <source>
        <strain evidence="2">KCTC 12710</strain>
    </source>
</reference>
<dbReference type="Gene3D" id="1.10.1200.10">
    <property type="entry name" value="ACP-like"/>
    <property type="match status" value="1"/>
</dbReference>
<dbReference type="Proteomes" id="UP000636004">
    <property type="component" value="Unassembled WGS sequence"/>
</dbReference>
<sequence length="80" mass="9516">MDVKRDVLIFLKKDILEDESIRIGEQDELLTTGLIDSVNLIRTVRYLEKKFKIDIPFEDITLENFRSIHSIEYYVRGKLN</sequence>
<dbReference type="InterPro" id="IPR036736">
    <property type="entry name" value="ACP-like_sf"/>
</dbReference>
<proteinExistence type="predicted"/>
<dbReference type="SUPFAM" id="SSF47336">
    <property type="entry name" value="ACP-like"/>
    <property type="match status" value="1"/>
</dbReference>
<feature type="domain" description="Carrier" evidence="1">
    <location>
        <begin position="1"/>
        <end position="79"/>
    </location>
</feature>
<evidence type="ECO:0000259" key="1">
    <source>
        <dbReference type="PROSITE" id="PS50075"/>
    </source>
</evidence>
<name>A0A918QX85_9FLAO</name>
<comment type="caution">
    <text evidence="2">The sequence shown here is derived from an EMBL/GenBank/DDBJ whole genome shotgun (WGS) entry which is preliminary data.</text>
</comment>
<protein>
    <recommendedName>
        <fullName evidence="1">Carrier domain-containing protein</fullName>
    </recommendedName>
</protein>
<dbReference type="PROSITE" id="PS50075">
    <property type="entry name" value="CARRIER"/>
    <property type="match status" value="1"/>
</dbReference>
<evidence type="ECO:0000313" key="2">
    <source>
        <dbReference type="EMBL" id="GGZ71035.1"/>
    </source>
</evidence>
<dbReference type="InterPro" id="IPR009081">
    <property type="entry name" value="PP-bd_ACP"/>
</dbReference>
<dbReference type="RefSeq" id="WP_189359210.1">
    <property type="nucleotide sequence ID" value="NZ_BMWZ01000001.1"/>
</dbReference>
<dbReference type="AlphaFoldDB" id="A0A918QX85"/>
<evidence type="ECO:0000313" key="3">
    <source>
        <dbReference type="Proteomes" id="UP000636004"/>
    </source>
</evidence>
<organism evidence="2 3">
    <name type="scientific">Algibacter mikhailovii</name>
    <dbReference type="NCBI Taxonomy" id="425498"/>
    <lineage>
        <taxon>Bacteria</taxon>
        <taxon>Pseudomonadati</taxon>
        <taxon>Bacteroidota</taxon>
        <taxon>Flavobacteriia</taxon>
        <taxon>Flavobacteriales</taxon>
        <taxon>Flavobacteriaceae</taxon>
        <taxon>Algibacter</taxon>
    </lineage>
</organism>